<proteinExistence type="predicted"/>
<dbReference type="HOGENOM" id="CLU_184293_1_0_7"/>
<accession>I0ERS8</accession>
<keyword evidence="1" id="KW-0175">Coiled coil</keyword>
<evidence type="ECO:0000313" key="4">
    <source>
        <dbReference type="Proteomes" id="UP000005013"/>
    </source>
</evidence>
<evidence type="ECO:0000256" key="2">
    <source>
        <dbReference type="SAM" id="Phobius"/>
    </source>
</evidence>
<dbReference type="EMBL" id="CP003481">
    <property type="protein sequence ID" value="AFI05647.1"/>
    <property type="molecule type" value="Genomic_DNA"/>
</dbReference>
<dbReference type="KEGG" id="hcm:HCD_03155"/>
<dbReference type="PATRIC" id="fig|1163745.3.peg.676"/>
<keyword evidence="2" id="KW-0812">Transmembrane</keyword>
<gene>
    <name evidence="3" type="ordered locus">HCD_03155</name>
</gene>
<evidence type="ECO:0000313" key="3">
    <source>
        <dbReference type="EMBL" id="AFI05647.1"/>
    </source>
</evidence>
<protein>
    <recommendedName>
        <fullName evidence="5">Septum formation initiator</fullName>
    </recommendedName>
</protein>
<sequence length="91" mass="10860">MVESLFESDVLKDNKARDFFYSNRSLIVFFLLLLGFGYYLGNLLFGVSSLETYLDLKDKHKHLQQEITELQSKNARLQKRLFELRELRPRD</sequence>
<evidence type="ECO:0000256" key="1">
    <source>
        <dbReference type="SAM" id="Coils"/>
    </source>
</evidence>
<dbReference type="STRING" id="1163745.HCD_03155"/>
<name>I0ERS8_HELCM</name>
<dbReference type="Proteomes" id="UP000005013">
    <property type="component" value="Chromosome"/>
</dbReference>
<reference evidence="3 4" key="1">
    <citation type="journal article" date="2013" name="PLoS ONE">
        <title>Sequence Divergence and Conservation in Genomes ofHelicobacter cetorum Strains from a Dolphin and a Whale.</title>
        <authorList>
            <person name="Kersulyte D."/>
            <person name="Rossi M."/>
            <person name="Berg D.E."/>
        </authorList>
    </citation>
    <scope>NUCLEOTIDE SEQUENCE [LARGE SCALE GENOMIC DNA]</scope>
    <source>
        <strain evidence="3 4">MIT 99-5656</strain>
    </source>
</reference>
<evidence type="ECO:0008006" key="5">
    <source>
        <dbReference type="Google" id="ProtNLM"/>
    </source>
</evidence>
<organism evidence="3 4">
    <name type="scientific">Helicobacter cetorum (strain ATCC BAA-540 / CCUG 52418 / MIT 99-5656)</name>
    <dbReference type="NCBI Taxonomy" id="1163745"/>
    <lineage>
        <taxon>Bacteria</taxon>
        <taxon>Pseudomonadati</taxon>
        <taxon>Campylobacterota</taxon>
        <taxon>Epsilonproteobacteria</taxon>
        <taxon>Campylobacterales</taxon>
        <taxon>Helicobacteraceae</taxon>
        <taxon>Helicobacter</taxon>
    </lineage>
</organism>
<dbReference type="OrthoDB" id="5325888at2"/>
<keyword evidence="2" id="KW-1133">Transmembrane helix</keyword>
<feature type="transmembrane region" description="Helical" evidence="2">
    <location>
        <begin position="26"/>
        <end position="47"/>
    </location>
</feature>
<dbReference type="RefSeq" id="WP_014659158.1">
    <property type="nucleotide sequence ID" value="NC_017735.1"/>
</dbReference>
<feature type="coiled-coil region" evidence="1">
    <location>
        <begin position="53"/>
        <end position="87"/>
    </location>
</feature>
<keyword evidence="2" id="KW-0472">Membrane</keyword>
<keyword evidence="4" id="KW-1185">Reference proteome</keyword>
<dbReference type="AlphaFoldDB" id="I0ERS8"/>